<feature type="domain" description="GYF" evidence="2">
    <location>
        <begin position="480"/>
        <end position="531"/>
    </location>
</feature>
<evidence type="ECO:0000313" key="3">
    <source>
        <dbReference type="EMBL" id="KAF5185420.1"/>
    </source>
</evidence>
<dbReference type="SUPFAM" id="SSF55277">
    <property type="entry name" value="GYF domain"/>
    <property type="match status" value="1"/>
</dbReference>
<protein>
    <submittedName>
        <fullName evidence="3">Gyf domain-containing protein</fullName>
    </submittedName>
</protein>
<feature type="compositionally biased region" description="Basic residues" evidence="1">
    <location>
        <begin position="1191"/>
        <end position="1200"/>
    </location>
</feature>
<dbReference type="SMART" id="SM00444">
    <property type="entry name" value="GYF"/>
    <property type="match status" value="1"/>
</dbReference>
<dbReference type="CDD" id="cd00072">
    <property type="entry name" value="GYF"/>
    <property type="match status" value="1"/>
</dbReference>
<evidence type="ECO:0000256" key="1">
    <source>
        <dbReference type="SAM" id="MobiDB-lite"/>
    </source>
</evidence>
<dbReference type="Proteomes" id="UP000554482">
    <property type="component" value="Unassembled WGS sequence"/>
</dbReference>
<feature type="region of interest" description="Disordered" evidence="1">
    <location>
        <begin position="1189"/>
        <end position="1213"/>
    </location>
</feature>
<feature type="compositionally biased region" description="Basic and acidic residues" evidence="1">
    <location>
        <begin position="76"/>
        <end position="87"/>
    </location>
</feature>
<feature type="region of interest" description="Disordered" evidence="1">
    <location>
        <begin position="375"/>
        <end position="454"/>
    </location>
</feature>
<organism evidence="3 4">
    <name type="scientific">Thalictrum thalictroides</name>
    <name type="common">Rue-anemone</name>
    <name type="synonym">Anemone thalictroides</name>
    <dbReference type="NCBI Taxonomy" id="46969"/>
    <lineage>
        <taxon>Eukaryota</taxon>
        <taxon>Viridiplantae</taxon>
        <taxon>Streptophyta</taxon>
        <taxon>Embryophyta</taxon>
        <taxon>Tracheophyta</taxon>
        <taxon>Spermatophyta</taxon>
        <taxon>Magnoliopsida</taxon>
        <taxon>Ranunculales</taxon>
        <taxon>Ranunculaceae</taxon>
        <taxon>Thalictroideae</taxon>
        <taxon>Thalictrum</taxon>
    </lineage>
</organism>
<dbReference type="Pfam" id="PF02213">
    <property type="entry name" value="GYF"/>
    <property type="match status" value="1"/>
</dbReference>
<feature type="region of interest" description="Disordered" evidence="1">
    <location>
        <begin position="1259"/>
        <end position="1327"/>
    </location>
</feature>
<reference evidence="3 4" key="1">
    <citation type="submission" date="2020-06" db="EMBL/GenBank/DDBJ databases">
        <title>Transcriptomic and genomic resources for Thalictrum thalictroides and T. hernandezii: Facilitating candidate gene discovery in an emerging model plant lineage.</title>
        <authorList>
            <person name="Arias T."/>
            <person name="Riano-Pachon D.M."/>
            <person name="Di Stilio V.S."/>
        </authorList>
    </citation>
    <scope>NUCLEOTIDE SEQUENCE [LARGE SCALE GENOMIC DNA]</scope>
    <source>
        <strain evidence="4">cv. WT478/WT964</strain>
        <tissue evidence="3">Leaves</tissue>
    </source>
</reference>
<dbReference type="OrthoDB" id="6415790at2759"/>
<evidence type="ECO:0000259" key="2">
    <source>
        <dbReference type="PROSITE" id="PS50829"/>
    </source>
</evidence>
<dbReference type="InterPro" id="IPR003169">
    <property type="entry name" value="GYF"/>
</dbReference>
<name>A0A7J6VMQ2_THATH</name>
<comment type="caution">
    <text evidence="3">The sequence shown here is derived from an EMBL/GenBank/DDBJ whole genome shotgun (WGS) entry which is preliminary data.</text>
</comment>
<feature type="compositionally biased region" description="Polar residues" evidence="1">
    <location>
        <begin position="64"/>
        <end position="75"/>
    </location>
</feature>
<feature type="compositionally biased region" description="Polar residues" evidence="1">
    <location>
        <begin position="1286"/>
        <end position="1307"/>
    </location>
</feature>
<feature type="compositionally biased region" description="Polar residues" evidence="1">
    <location>
        <begin position="1265"/>
        <end position="1275"/>
    </location>
</feature>
<dbReference type="Gene3D" id="3.30.1490.40">
    <property type="match status" value="1"/>
</dbReference>
<evidence type="ECO:0000313" key="4">
    <source>
        <dbReference type="Proteomes" id="UP000554482"/>
    </source>
</evidence>
<dbReference type="InterPro" id="IPR035445">
    <property type="entry name" value="GYF-like_dom_sf"/>
</dbReference>
<feature type="compositionally biased region" description="Basic and acidic residues" evidence="1">
    <location>
        <begin position="375"/>
        <end position="385"/>
    </location>
</feature>
<feature type="compositionally biased region" description="Polar residues" evidence="1">
    <location>
        <begin position="964"/>
        <end position="1000"/>
    </location>
</feature>
<sequence length="1549" mass="170247">MANTNNAKSANHSSTDTQQQGYTQGSNTSSPLSRQWLFAKPEEAKPGNVVGGSELGPYPGYATHSDSSKSSANGEKTNDTEKRKDVFRPSVFNKESSHRWREERDTSSALQKEWWRESDKGLGDTRKMERWTHNSSRNLGEPQHASSERWTDSSSRENSVDQRREGKWSTRWGPDNHESKSRHENYRDVESPRDKGLLHLTSHGKEEKDAEHRRPWRSSNSVSHGSERGEPSFGYSRTHGETTLPTTNHGRVSSGASFMKDSASPHSSSIATNKVEGDCGEYSPLRYSRMQLLSVYRTTNLTSLRKPLDSFIDVPSLTQEKLLEPLALSAPTSEEMVILKGIDNGEVVTSDAPQVSKDGSVGRNSTDMVNVEALKENGVPHKKSTESPVSGEVSAQRRSPALSGTPWRSRAMAEQSHGPSHEVRPRSSEGWSQLQDGHGKWEVSEGFSSDLNPDIPMKPSGVLGGDMNAKKCLVQTLPEELSLYYKDPQGAIQGPFSGSNLMEWFDAGFFGIDLEVRPADASPDTPFSSLGDVIPQLRAKARPPPGFSVPKQSEAAETSSVSKFDALGKLHASSPEVDFLQNGLRDRHESLTEAEIRVLESLISGRLSNSSLEKLAFSEGLLGYTEKNSVGKLLMGVENGNDLDYQLAKKLLLEQQMSLSSPHAMTDSPHQISHPQNVDVVSILQGNAEKLSLPASNKRAAGWSLPGQGGVGTCQDMMETNHNQQFHHQAEYCIQQLMPQSQNQSSFANTLGQNVEHSSNLAATGKLLSSVLPQDQNILKVLQEKQQQLLLEQQQKILQQQQQYILQQQQLLLQQQLLRQQEQQKLSEVLPDCQSRQHIGDSSGPLRAVGIPPGSVPIENPGLRAPHEMFRTHSRMAAHTSQDASIADVGTSQVPKDAGYIVRSEASAPHQFFESTTYRENWNPTLPMRGLVPNTSDVNVKGVEVCKVMKVSEKKSKKHKSPKAQTTLGQTKVMSNTTSQLKQSQYEGRSANSGDTNSRTTDVETIFSDQDSSSLHFETTQDTTSDFETTQGKAEPRDDESMPFDNTKMHSGHGAWKPAPLRKPKSLLEIQLEEQCKAKTKSAMSGFGSSLKNTHSSPWTGWVSSTEIYSDVNNHRDADGAGFIWEKSENASNLRTKKSHLHDLLAEEVLAKSADIVAKAPDNVSSPSLQPLATKDDSFVDDADFVEAKDTKKKRKKSAKGKAMGVKSTSPANSVDVSVSFLSEKGNDSHQEQEVLPSLPSNQNLGDFVHWKGEAVNHLPPPAWSTDSGKLSKPTSLRDIQKEQQQRASSVQPPAPMPTTNKVLSNRVTRESGPTLPPIGFSPSNVAPPIEINALASAKSKSKVEDDLFWGPPDQSNQQSGFPSLNSSIRRKQSNSVKGPLVGLSNREKCLSNTHADNSLSEAMQFRAWCENEIFRLTGSNDTNLLETCLKRTTQEAKILLEDNLGSYDPNHKFIDNFLNYKELLSADELEIAFQPHTDQKTSGFDGGHIKANIVDMANIDANVVAGHDGPKEGGKKKGKKGKKVSASVLGFNVVSNRIMMGEIQKVEN</sequence>
<feature type="compositionally biased region" description="Basic and acidic residues" evidence="1">
    <location>
        <begin position="95"/>
        <end position="106"/>
    </location>
</feature>
<feature type="compositionally biased region" description="Basic and acidic residues" evidence="1">
    <location>
        <begin position="146"/>
        <end position="213"/>
    </location>
</feature>
<dbReference type="EMBL" id="JABWDY010030732">
    <property type="protein sequence ID" value="KAF5185420.1"/>
    <property type="molecule type" value="Genomic_DNA"/>
</dbReference>
<feature type="compositionally biased region" description="Polar residues" evidence="1">
    <location>
        <begin position="1354"/>
        <end position="1368"/>
    </location>
</feature>
<accession>A0A7J6VMQ2</accession>
<dbReference type="PANTHER" id="PTHR47471">
    <property type="entry name" value="GYF DOMAIN-CONTAINING PROTEIN"/>
    <property type="match status" value="1"/>
</dbReference>
<feature type="region of interest" description="Disordered" evidence="1">
    <location>
        <begin position="951"/>
        <end position="1044"/>
    </location>
</feature>
<feature type="region of interest" description="Disordered" evidence="1">
    <location>
        <begin position="1351"/>
        <end position="1380"/>
    </location>
</feature>
<dbReference type="PROSITE" id="PS50829">
    <property type="entry name" value="GYF"/>
    <property type="match status" value="1"/>
</dbReference>
<feature type="compositionally biased region" description="Basic and acidic residues" evidence="1">
    <location>
        <begin position="113"/>
        <end position="132"/>
    </location>
</feature>
<feature type="compositionally biased region" description="Polar residues" evidence="1">
    <location>
        <begin position="241"/>
        <end position="256"/>
    </location>
</feature>
<gene>
    <name evidence="3" type="ORF">FRX31_024992</name>
</gene>
<keyword evidence="4" id="KW-1185">Reference proteome</keyword>
<feature type="compositionally biased region" description="Polar residues" evidence="1">
    <location>
        <begin position="1007"/>
        <end position="1016"/>
    </location>
</feature>
<feature type="compositionally biased region" description="Low complexity" evidence="1">
    <location>
        <begin position="1017"/>
        <end position="1031"/>
    </location>
</feature>
<feature type="region of interest" description="Disordered" evidence="1">
    <location>
        <begin position="1"/>
        <end position="275"/>
    </location>
</feature>
<feature type="compositionally biased region" description="Polar residues" evidence="1">
    <location>
        <begin position="1"/>
        <end position="33"/>
    </location>
</feature>
<dbReference type="PANTHER" id="PTHR47471:SF1">
    <property type="entry name" value="PROTEIN ESSENTIAL FOR POTEXVIRUS ACCUMULATION 1"/>
    <property type="match status" value="1"/>
</dbReference>
<proteinExistence type="predicted"/>